<dbReference type="EMBL" id="FMVF01000004">
    <property type="protein sequence ID" value="SCY26911.1"/>
    <property type="molecule type" value="Genomic_DNA"/>
</dbReference>
<evidence type="ECO:0008006" key="4">
    <source>
        <dbReference type="Google" id="ProtNLM"/>
    </source>
</evidence>
<dbReference type="Pfam" id="PF18939">
    <property type="entry name" value="DUF5686"/>
    <property type="match status" value="1"/>
</dbReference>
<reference evidence="2 3" key="1">
    <citation type="submission" date="2016-10" db="EMBL/GenBank/DDBJ databases">
        <authorList>
            <person name="de Groot N.N."/>
        </authorList>
    </citation>
    <scope>NUCLEOTIDE SEQUENCE [LARGE SCALE GENOMIC DNA]</scope>
    <source>
        <strain evidence="2 3">CGMCC 1.7031</strain>
    </source>
</reference>
<feature type="chain" id="PRO_5011757850" description="CarboxypepD_reg-like domain-containing protein" evidence="1">
    <location>
        <begin position="19"/>
        <end position="783"/>
    </location>
</feature>
<dbReference type="AlphaFoldDB" id="A0A1G5EJE3"/>
<dbReference type="InterPro" id="IPR043741">
    <property type="entry name" value="DUF5686"/>
</dbReference>
<evidence type="ECO:0000313" key="2">
    <source>
        <dbReference type="EMBL" id="SCY26911.1"/>
    </source>
</evidence>
<dbReference type="OrthoDB" id="604691at2"/>
<keyword evidence="3" id="KW-1185">Reference proteome</keyword>
<dbReference type="RefSeq" id="WP_091141261.1">
    <property type="nucleotide sequence ID" value="NZ_FMVF01000004.1"/>
</dbReference>
<evidence type="ECO:0000313" key="3">
    <source>
        <dbReference type="Proteomes" id="UP000199354"/>
    </source>
</evidence>
<feature type="signal peptide" evidence="1">
    <location>
        <begin position="1"/>
        <end position="18"/>
    </location>
</feature>
<dbReference type="STRING" id="490189.SAMN02927903_01074"/>
<organism evidence="2 3">
    <name type="scientific">Flavobacterium caeni</name>
    <dbReference type="NCBI Taxonomy" id="490189"/>
    <lineage>
        <taxon>Bacteria</taxon>
        <taxon>Pseudomonadati</taxon>
        <taxon>Bacteroidota</taxon>
        <taxon>Flavobacteriia</taxon>
        <taxon>Flavobacteriales</taxon>
        <taxon>Flavobacteriaceae</taxon>
        <taxon>Flavobacterium</taxon>
    </lineage>
</organism>
<gene>
    <name evidence="2" type="ORF">SAMN02927903_01074</name>
</gene>
<protein>
    <recommendedName>
        <fullName evidence="4">CarboxypepD_reg-like domain-containing protein</fullName>
    </recommendedName>
</protein>
<accession>A0A1G5EJE3</accession>
<evidence type="ECO:0000256" key="1">
    <source>
        <dbReference type="SAM" id="SignalP"/>
    </source>
</evidence>
<proteinExistence type="predicted"/>
<dbReference type="Proteomes" id="UP000199354">
    <property type="component" value="Unassembled WGS sequence"/>
</dbReference>
<sequence>MRYFLLLLSFVAAFQVTAQPTLRVQVKDRESGEPLAFAHLVFNDNPKMATLTDVDGRFVYRQQDLQRATCSYVGYRTETFAIKGNEVVLFLTRETQALEDVYIGPGVSRATQIIQKTIANKKKHHPDHLNAVRYKSYNKVTFDFMYYKNKRDSLAVSEKFKNSRLLLMESLTERKYMRPGLTEETITATRVSGFERPDFAALATDLQPFSFYEETIPLFNVHYLNPIANRSPSKYHYTLTDEYTHDADTVFVIAFKAKPGKSFDALKGVLYINSNGYAVQNVLAEPEVRSKVNIKIQQQYQRIQNHWFPEQLHYTLMVDDYPNPGIGLYSEGKSYLSQVAINPTLKRSEFSTLAVKLAPSAAKLDTLSWAKQRPIPLSAVEKNTYTTLDSLGKAMHFDRYLSLTEKLLQGRIPLGFVDLDLDKSLKYNQYEGLRLGIGLRTNERLSNRFAVGGFAGYGTQDTAWKYGAMLQTKPAPQSTLAFSFEHDLTEMGSYGLRSIRNWYALRDFLGYRYDQVKKYGIDWTFSPVRFVDLSICISQSDVVPKYEYLSVDQTHRGYSITSASLFLQYAFGQKRVQSFGGIFSTPTDYPVVRAWVEQGFKGALDSNFGYLRVEGSVSQKFHSAWGTTDYVLSGGYIDGTVPGSRLFTGHGAYDPNMVVVVKDHFQTMRPYEFLSDRFAQCYVSHHFGTVLRRGFFMPELALSHRCGWGNLTKMAPYVPFGYKTMDQVYLEAGLQLQNLLKLNVRNLGYLGLGVAGFYRYGAHALDRTGDNLAVKLALTYSVR</sequence>
<name>A0A1G5EJE3_9FLAO</name>
<keyword evidence="1" id="KW-0732">Signal</keyword>